<proteinExistence type="predicted"/>
<dbReference type="EnsemblMetazoa" id="AATE013886-RA">
    <property type="protein sequence ID" value="AATE013886-PA.1"/>
    <property type="gene ID" value="AATE013886"/>
</dbReference>
<feature type="region of interest" description="Disordered" evidence="1">
    <location>
        <begin position="1"/>
        <end position="109"/>
    </location>
</feature>
<feature type="compositionally biased region" description="Basic residues" evidence="1">
    <location>
        <begin position="225"/>
        <end position="234"/>
    </location>
</feature>
<accession>A0A182J9F7</accession>
<protein>
    <submittedName>
        <fullName evidence="2">Uncharacterized protein</fullName>
    </submittedName>
</protein>
<feature type="compositionally biased region" description="Basic and acidic residues" evidence="1">
    <location>
        <begin position="64"/>
        <end position="79"/>
    </location>
</feature>
<organism evidence="2">
    <name type="scientific">Anopheles atroparvus</name>
    <name type="common">European mosquito</name>
    <dbReference type="NCBI Taxonomy" id="41427"/>
    <lineage>
        <taxon>Eukaryota</taxon>
        <taxon>Metazoa</taxon>
        <taxon>Ecdysozoa</taxon>
        <taxon>Arthropoda</taxon>
        <taxon>Hexapoda</taxon>
        <taxon>Insecta</taxon>
        <taxon>Pterygota</taxon>
        <taxon>Neoptera</taxon>
        <taxon>Endopterygota</taxon>
        <taxon>Diptera</taxon>
        <taxon>Nematocera</taxon>
        <taxon>Culicoidea</taxon>
        <taxon>Culicidae</taxon>
        <taxon>Anophelinae</taxon>
        <taxon>Anopheles</taxon>
    </lineage>
</organism>
<dbReference type="VEuPathDB" id="VectorBase:AATE013886"/>
<reference evidence="2" key="1">
    <citation type="submission" date="2022-08" db="UniProtKB">
        <authorList>
            <consortium name="EnsemblMetazoa"/>
        </authorList>
    </citation>
    <scope>IDENTIFICATION</scope>
    <source>
        <strain evidence="2">EBRO</strain>
    </source>
</reference>
<evidence type="ECO:0000256" key="1">
    <source>
        <dbReference type="SAM" id="MobiDB-lite"/>
    </source>
</evidence>
<dbReference type="AlphaFoldDB" id="A0A182J9F7"/>
<name>A0A182J9F7_ANOAO</name>
<feature type="compositionally biased region" description="Basic and acidic residues" evidence="1">
    <location>
        <begin position="86"/>
        <end position="109"/>
    </location>
</feature>
<feature type="region of interest" description="Disordered" evidence="1">
    <location>
        <begin position="214"/>
        <end position="248"/>
    </location>
</feature>
<sequence length="248" mass="27250">MSEVNPLRSYNYYLKQPTGQLQEKQTRQHVDDDEDEAVSSGAATGFRRSVASCRVGHKSQWQPGRDELACAHTPHKSDRSPLLGRRPRDLDNSRAVDGGARDGGARDGGARDGGAWCPVLLINQTQSSSVTLRVPLSADFPLPVPLCFRWWPSPPSPPDGLAPEMSCLLEAADGAAESIADSIELWPEPDELLRCRTGLVLPWHLATKRSSAISSSRNGTYASRERRKSKRVITRGKEEARMHATISE</sequence>
<evidence type="ECO:0000313" key="2">
    <source>
        <dbReference type="EnsemblMetazoa" id="AATE013886-PA.1"/>
    </source>
</evidence>